<evidence type="ECO:0000256" key="1">
    <source>
        <dbReference type="SAM" id="Phobius"/>
    </source>
</evidence>
<reference evidence="2 3" key="1">
    <citation type="submission" date="2019-08" db="EMBL/GenBank/DDBJ databases">
        <authorList>
            <person name="Seo Y.L."/>
        </authorList>
    </citation>
    <scope>NUCLEOTIDE SEQUENCE [LARGE SCALE GENOMIC DNA]</scope>
    <source>
        <strain evidence="2 3">MaA-C15</strain>
    </source>
</reference>
<comment type="caution">
    <text evidence="2">The sequence shown here is derived from an EMBL/GenBank/DDBJ whole genome shotgun (WGS) entry which is preliminary data.</text>
</comment>
<accession>A0A5D4H4C2</accession>
<organism evidence="2 3">
    <name type="scientific">Neoaquamicrobium microcysteis</name>
    <dbReference type="NCBI Taxonomy" id="2682781"/>
    <lineage>
        <taxon>Bacteria</taxon>
        <taxon>Pseudomonadati</taxon>
        <taxon>Pseudomonadota</taxon>
        <taxon>Alphaproteobacteria</taxon>
        <taxon>Hyphomicrobiales</taxon>
        <taxon>Phyllobacteriaceae</taxon>
        <taxon>Neoaquamicrobium</taxon>
    </lineage>
</organism>
<protein>
    <submittedName>
        <fullName evidence="2">Uncharacterized protein</fullName>
    </submittedName>
</protein>
<gene>
    <name evidence="2" type="ORF">FY036_05120</name>
</gene>
<reference evidence="2 3" key="2">
    <citation type="submission" date="2019-09" db="EMBL/GenBank/DDBJ databases">
        <title>Mesorhizobium sp. MaA-C15 isolated from Microcystis aeruginosa.</title>
        <authorList>
            <person name="Jeong S.E."/>
            <person name="Jin H.M."/>
            <person name="Jeon C.O."/>
        </authorList>
    </citation>
    <scope>NUCLEOTIDE SEQUENCE [LARGE SCALE GENOMIC DNA]</scope>
    <source>
        <strain evidence="2 3">MaA-C15</strain>
    </source>
</reference>
<dbReference type="Proteomes" id="UP000323258">
    <property type="component" value="Unassembled WGS sequence"/>
</dbReference>
<keyword evidence="1" id="KW-0812">Transmembrane</keyword>
<dbReference type="Pfam" id="PF19602">
    <property type="entry name" value="DUF6107"/>
    <property type="match status" value="1"/>
</dbReference>
<dbReference type="OrthoDB" id="7906947at2"/>
<feature type="transmembrane region" description="Helical" evidence="1">
    <location>
        <begin position="38"/>
        <end position="57"/>
    </location>
</feature>
<keyword evidence="1" id="KW-0472">Membrane</keyword>
<dbReference type="AlphaFoldDB" id="A0A5D4H4C2"/>
<feature type="transmembrane region" description="Helical" evidence="1">
    <location>
        <begin position="69"/>
        <end position="91"/>
    </location>
</feature>
<dbReference type="RefSeq" id="WP_148913634.1">
    <property type="nucleotide sequence ID" value="NZ_VSZS01000056.1"/>
</dbReference>
<evidence type="ECO:0000313" key="2">
    <source>
        <dbReference type="EMBL" id="TYR34295.1"/>
    </source>
</evidence>
<name>A0A5D4H4C2_9HYPH</name>
<feature type="transmembrane region" description="Helical" evidence="1">
    <location>
        <begin position="6"/>
        <end position="26"/>
    </location>
</feature>
<dbReference type="InterPro" id="IPR046089">
    <property type="entry name" value="DUF6107"/>
</dbReference>
<sequence length="107" mass="11193">MNDAIWLWWAKMGGAAAGSAISLAYVLPVERREAGIRFGVGLASGLVFGGTVGLKIAVELGVEEHLGPYELVLMGSAAASLCAWWALGVVMRAFKANGRNRSGTDEA</sequence>
<dbReference type="EMBL" id="VSZS01000056">
    <property type="protein sequence ID" value="TYR34295.1"/>
    <property type="molecule type" value="Genomic_DNA"/>
</dbReference>
<keyword evidence="1" id="KW-1133">Transmembrane helix</keyword>
<keyword evidence="3" id="KW-1185">Reference proteome</keyword>
<evidence type="ECO:0000313" key="3">
    <source>
        <dbReference type="Proteomes" id="UP000323258"/>
    </source>
</evidence>
<proteinExistence type="predicted"/>